<dbReference type="RefSeq" id="WP_106287586.1">
    <property type="nucleotide sequence ID" value="NZ_CAWNTC010000213.1"/>
</dbReference>
<dbReference type="Proteomes" id="UP000238762">
    <property type="component" value="Unassembled WGS sequence"/>
</dbReference>
<dbReference type="EMBL" id="PVWJ01000017">
    <property type="protein sequence ID" value="PSB04131.1"/>
    <property type="molecule type" value="Genomic_DNA"/>
</dbReference>
<feature type="transmembrane region" description="Helical" evidence="1">
    <location>
        <begin position="12"/>
        <end position="35"/>
    </location>
</feature>
<accession>A0A2T1C7A0</accession>
<proteinExistence type="predicted"/>
<gene>
    <name evidence="2" type="ORF">C7B64_05165</name>
</gene>
<evidence type="ECO:0000313" key="2">
    <source>
        <dbReference type="EMBL" id="PSB04131.1"/>
    </source>
</evidence>
<keyword evidence="1" id="KW-0472">Membrane</keyword>
<sequence>MKILRKNSWLTVVVSLGLPLIILEIWVNCYLFNYVSYTNSKNMDPQMAYFAARNDWELVVLGSSEVKWGIDPSQIEQSMAAKGVKFSGFNLGFDGFNENFYLSILPSLKLPHRLPKLKVVLVGINLVEEKQILPQSFNEGFPCDGILQRAVLKSDFAKDYDLEHLCNSTDWTQPLVKEAEKISAIVRYRRSLRTLLLSYQDSRELIGEISNGLKQYPNGFHAHKSAKDNWASFEEDYHRFLAEKKTQPQNFRLMKSDAWSKLLEKGGFFEGWADYFLDYNILPVFFALPTNPLMIDDRHRREDYQRNSQLMTQWAKQHQVVYLDLGICDRYDDYIDYSDHRHLSEIGAIRYSRELGTALAGNTKVVQALSHSSSSRDKLN</sequence>
<dbReference type="AlphaFoldDB" id="A0A2T1C7A0"/>
<reference evidence="2 3" key="1">
    <citation type="submission" date="2018-02" db="EMBL/GenBank/DDBJ databases">
        <authorList>
            <person name="Cohen D.B."/>
            <person name="Kent A.D."/>
        </authorList>
    </citation>
    <scope>NUCLEOTIDE SEQUENCE [LARGE SCALE GENOMIC DNA]</scope>
    <source>
        <strain evidence="2 3">CCAP 1448/3</strain>
    </source>
</reference>
<evidence type="ECO:0000313" key="3">
    <source>
        <dbReference type="Proteomes" id="UP000238762"/>
    </source>
</evidence>
<dbReference type="SUPFAM" id="SSF52266">
    <property type="entry name" value="SGNH hydrolase"/>
    <property type="match status" value="1"/>
</dbReference>
<keyword evidence="1" id="KW-0812">Transmembrane</keyword>
<keyword evidence="3" id="KW-1185">Reference proteome</keyword>
<name>A0A2T1C7A0_9CYAN</name>
<comment type="caution">
    <text evidence="2">The sequence shown here is derived from an EMBL/GenBank/DDBJ whole genome shotgun (WGS) entry which is preliminary data.</text>
</comment>
<reference evidence="2 3" key="2">
    <citation type="submission" date="2018-03" db="EMBL/GenBank/DDBJ databases">
        <title>The ancient ancestry and fast evolution of plastids.</title>
        <authorList>
            <person name="Moore K.R."/>
            <person name="Magnabosco C."/>
            <person name="Momper L."/>
            <person name="Gold D.A."/>
            <person name="Bosak T."/>
            <person name="Fournier G.P."/>
        </authorList>
    </citation>
    <scope>NUCLEOTIDE SEQUENCE [LARGE SCALE GENOMIC DNA]</scope>
    <source>
        <strain evidence="2 3">CCAP 1448/3</strain>
    </source>
</reference>
<dbReference type="OrthoDB" id="581354at2"/>
<organism evidence="2 3">
    <name type="scientific">Merismopedia glauca CCAP 1448/3</name>
    <dbReference type="NCBI Taxonomy" id="1296344"/>
    <lineage>
        <taxon>Bacteria</taxon>
        <taxon>Bacillati</taxon>
        <taxon>Cyanobacteriota</taxon>
        <taxon>Cyanophyceae</taxon>
        <taxon>Synechococcales</taxon>
        <taxon>Merismopediaceae</taxon>
        <taxon>Merismopedia</taxon>
    </lineage>
</organism>
<keyword evidence="1" id="KW-1133">Transmembrane helix</keyword>
<evidence type="ECO:0000256" key="1">
    <source>
        <dbReference type="SAM" id="Phobius"/>
    </source>
</evidence>
<protein>
    <submittedName>
        <fullName evidence="2">Uncharacterized protein</fullName>
    </submittedName>
</protein>